<feature type="transmembrane region" description="Helical" evidence="1">
    <location>
        <begin position="86"/>
        <end position="106"/>
    </location>
</feature>
<sequence length="218" mass="23753">MAVAATAFYVFSELADEVSEGETRAFDEAVLLAFRNPQNLSDPLGPRWLEEMMRDFTALGSFGVLTVLTLVVIGFLVLVRKRHAALMVAGAVIGGVLASHLLKWVFDRSRPDLVPHGAFVTSQSFPSGHAMLSAVVFLTLGALLARSQENVRLKIYFLSIAACLTVVVGISRIYLGVHWPTDVIAGWVVGIGWALLCWLTMLWLQGRGKVEPESNNNG</sequence>
<dbReference type="EMBL" id="QYUQ01000002">
    <property type="protein sequence ID" value="RJG04355.1"/>
    <property type="molecule type" value="Genomic_DNA"/>
</dbReference>
<keyword evidence="1" id="KW-1133">Transmembrane helix</keyword>
<evidence type="ECO:0000313" key="4">
    <source>
        <dbReference type="Proteomes" id="UP000266327"/>
    </source>
</evidence>
<feature type="transmembrane region" description="Helical" evidence="1">
    <location>
        <begin position="56"/>
        <end position="79"/>
    </location>
</feature>
<organism evidence="3 4">
    <name type="scientific">Noviherbaspirillum sedimenti</name>
    <dbReference type="NCBI Taxonomy" id="2320865"/>
    <lineage>
        <taxon>Bacteria</taxon>
        <taxon>Pseudomonadati</taxon>
        <taxon>Pseudomonadota</taxon>
        <taxon>Betaproteobacteria</taxon>
        <taxon>Burkholderiales</taxon>
        <taxon>Oxalobacteraceae</taxon>
        <taxon>Noviherbaspirillum</taxon>
    </lineage>
</organism>
<dbReference type="PANTHER" id="PTHR14969">
    <property type="entry name" value="SPHINGOSINE-1-PHOSPHATE PHOSPHOHYDROLASE"/>
    <property type="match status" value="1"/>
</dbReference>
<protein>
    <submittedName>
        <fullName evidence="3">Phosphatase PAP2 family protein</fullName>
    </submittedName>
</protein>
<dbReference type="InterPro" id="IPR000326">
    <property type="entry name" value="PAP2/HPO"/>
</dbReference>
<keyword evidence="4" id="KW-1185">Reference proteome</keyword>
<feature type="transmembrane region" description="Helical" evidence="1">
    <location>
        <begin position="183"/>
        <end position="204"/>
    </location>
</feature>
<dbReference type="SMART" id="SM00014">
    <property type="entry name" value="acidPPc"/>
    <property type="match status" value="1"/>
</dbReference>
<dbReference type="SUPFAM" id="SSF48317">
    <property type="entry name" value="Acid phosphatase/Vanadium-dependent haloperoxidase"/>
    <property type="match status" value="1"/>
</dbReference>
<gene>
    <name evidence="3" type="ORF">D3878_10625</name>
</gene>
<evidence type="ECO:0000313" key="3">
    <source>
        <dbReference type="EMBL" id="RJG04355.1"/>
    </source>
</evidence>
<keyword evidence="1" id="KW-0472">Membrane</keyword>
<dbReference type="Proteomes" id="UP000266327">
    <property type="component" value="Unassembled WGS sequence"/>
</dbReference>
<name>A0A3A3G9K1_9BURK</name>
<dbReference type="PANTHER" id="PTHR14969:SF13">
    <property type="entry name" value="AT30094P"/>
    <property type="match status" value="1"/>
</dbReference>
<keyword evidence="1" id="KW-0812">Transmembrane</keyword>
<feature type="domain" description="Phosphatidic acid phosphatase type 2/haloperoxidase" evidence="2">
    <location>
        <begin position="84"/>
        <end position="198"/>
    </location>
</feature>
<evidence type="ECO:0000256" key="1">
    <source>
        <dbReference type="SAM" id="Phobius"/>
    </source>
</evidence>
<feature type="transmembrane region" description="Helical" evidence="1">
    <location>
        <begin position="126"/>
        <end position="144"/>
    </location>
</feature>
<dbReference type="InterPro" id="IPR036938">
    <property type="entry name" value="PAP2/HPO_sf"/>
</dbReference>
<dbReference type="CDD" id="cd03392">
    <property type="entry name" value="PAP2_like_2"/>
    <property type="match status" value="1"/>
</dbReference>
<comment type="caution">
    <text evidence="3">The sequence shown here is derived from an EMBL/GenBank/DDBJ whole genome shotgun (WGS) entry which is preliminary data.</text>
</comment>
<evidence type="ECO:0000259" key="2">
    <source>
        <dbReference type="SMART" id="SM00014"/>
    </source>
</evidence>
<dbReference type="Pfam" id="PF01569">
    <property type="entry name" value="PAP2"/>
    <property type="match status" value="1"/>
</dbReference>
<dbReference type="Gene3D" id="1.20.144.10">
    <property type="entry name" value="Phosphatidic acid phosphatase type 2/haloperoxidase"/>
    <property type="match status" value="2"/>
</dbReference>
<dbReference type="OrthoDB" id="9780918at2"/>
<feature type="transmembrane region" description="Helical" evidence="1">
    <location>
        <begin position="156"/>
        <end position="177"/>
    </location>
</feature>
<reference evidence="4" key="1">
    <citation type="submission" date="2018-09" db="EMBL/GenBank/DDBJ databases">
        <authorList>
            <person name="Zhu H."/>
        </authorList>
    </citation>
    <scope>NUCLEOTIDE SEQUENCE [LARGE SCALE GENOMIC DNA]</scope>
    <source>
        <strain evidence="4">K1S02-23</strain>
    </source>
</reference>
<accession>A0A3A3G9K1</accession>
<dbReference type="AlphaFoldDB" id="A0A3A3G9K1"/>
<proteinExistence type="predicted"/>